<accession>A0A1N7K726</accession>
<reference evidence="2" key="1">
    <citation type="submission" date="2017-01" db="EMBL/GenBank/DDBJ databases">
        <authorList>
            <person name="Varghese N."/>
            <person name="Submissions S."/>
        </authorList>
    </citation>
    <scope>NUCLEOTIDE SEQUENCE [LARGE SCALE GENOMIC DNA]</scope>
    <source>
        <strain evidence="2">DSM 18714</strain>
    </source>
</reference>
<dbReference type="InterPro" id="IPR052551">
    <property type="entry name" value="UV-DNA_repair_photolyase"/>
</dbReference>
<evidence type="ECO:0000313" key="2">
    <source>
        <dbReference type="Proteomes" id="UP000186098"/>
    </source>
</evidence>
<dbReference type="STRING" id="407234.SAMN05421795_101670"/>
<dbReference type="GO" id="GO:0016829">
    <property type="term" value="F:lyase activity"/>
    <property type="evidence" value="ECO:0007669"/>
    <property type="project" value="UniProtKB-KW"/>
</dbReference>
<dbReference type="SUPFAM" id="SSF48173">
    <property type="entry name" value="Cryptochrome/photolyase FAD-binding domain"/>
    <property type="match status" value="1"/>
</dbReference>
<proteinExistence type="predicted"/>
<organism evidence="1 2">
    <name type="scientific">Phaeovulum vinaykumarii</name>
    <dbReference type="NCBI Taxonomy" id="407234"/>
    <lineage>
        <taxon>Bacteria</taxon>
        <taxon>Pseudomonadati</taxon>
        <taxon>Pseudomonadota</taxon>
        <taxon>Alphaproteobacteria</taxon>
        <taxon>Rhodobacterales</taxon>
        <taxon>Paracoccaceae</taxon>
        <taxon>Phaeovulum</taxon>
    </lineage>
</organism>
<dbReference type="Gene3D" id="1.10.579.10">
    <property type="entry name" value="DNA Cyclobutane Dipyrimidine Photolyase, subunit A, domain 3"/>
    <property type="match status" value="1"/>
</dbReference>
<gene>
    <name evidence="1" type="ORF">SAMN05421795_101670</name>
</gene>
<sequence length="522" mass="58852">MTEVLELANFRENEMPRLILVLGDQLSEHLSALRQAEKGRDIIVMAEVMAEATHVPHHPQKIALFLTAMRKFAARLRAQGHRVAYGRLDDPETAPSIPAELLRRAAETGATRIVATTPGDWRLIAALEALPLPVEMRPDDRFLCSAEDFARWAEGRKQLRMEWFYREMRRRTGLLMQDGQPLGGRWNFDAENRKPAAPDLLRPRPKRFPPDPETEAVLDLVETRFAGHFGRLRPFHWPTDRPQALEALEHFITHALPRFGDEQDAMLTDEPFLSHSLLSSSLNLGLLDPREVCRAAEAAYHRGAAPLNAVEGFIRQILGWREFVRGIWALGGPAALGDNALGHDAPLPALFWGGPTRMACLSAAVRQTRDLAYAHHIQRLMLTGNFALLAGVAPARVHEWYLAIYIDAIEWVEAPNTLGMSQFADGGRLGSKPYVSSGAYIDRMSDYCRGCAYRVRDRTGPRACPFNLLYWHFLDRHRDRLAGNPRMAQMYRTWDRMAPDHRAQVLSEATALLARLHGGAEV</sequence>
<dbReference type="AlphaFoldDB" id="A0A1N7K726"/>
<protein>
    <submittedName>
        <fullName evidence="1">Deoxyribodipyrimidine photolyase-related protein</fullName>
    </submittedName>
</protein>
<dbReference type="InterPro" id="IPR036134">
    <property type="entry name" value="Crypto/Photolyase_FAD-like_sf"/>
</dbReference>
<dbReference type="PANTHER" id="PTHR38657">
    <property type="entry name" value="SLR1343 PROTEIN"/>
    <property type="match status" value="1"/>
</dbReference>
<evidence type="ECO:0000313" key="1">
    <source>
        <dbReference type="EMBL" id="SIS57383.1"/>
    </source>
</evidence>
<dbReference type="InterPro" id="IPR007357">
    <property type="entry name" value="PhrB-like"/>
</dbReference>
<dbReference type="EMBL" id="FTOM01000001">
    <property type="protein sequence ID" value="SIS57383.1"/>
    <property type="molecule type" value="Genomic_DNA"/>
</dbReference>
<dbReference type="Gene3D" id="3.40.50.620">
    <property type="entry name" value="HUPs"/>
    <property type="match status" value="1"/>
</dbReference>
<dbReference type="PANTHER" id="PTHR38657:SF1">
    <property type="entry name" value="SLR1343 PROTEIN"/>
    <property type="match status" value="1"/>
</dbReference>
<dbReference type="Pfam" id="PF04244">
    <property type="entry name" value="DPRP"/>
    <property type="match status" value="1"/>
</dbReference>
<dbReference type="Gene3D" id="1.25.40.80">
    <property type="match status" value="1"/>
</dbReference>
<dbReference type="Gene3D" id="1.10.10.1710">
    <property type="entry name" value="Deoxyribodipyrimidine photolyase-related"/>
    <property type="match status" value="1"/>
</dbReference>
<keyword evidence="2" id="KW-1185">Reference proteome</keyword>
<dbReference type="Proteomes" id="UP000186098">
    <property type="component" value="Unassembled WGS sequence"/>
</dbReference>
<keyword evidence="1" id="KW-0456">Lyase</keyword>
<name>A0A1N7K726_9RHOB</name>
<dbReference type="InterPro" id="IPR014729">
    <property type="entry name" value="Rossmann-like_a/b/a_fold"/>
</dbReference>